<accession>A0A2T1GBF0</accession>
<comment type="caution">
    <text evidence="3">The sequence shown here is derived from an EMBL/GenBank/DDBJ whole genome shotgun (WGS) entry which is preliminary data.</text>
</comment>
<feature type="compositionally biased region" description="Low complexity" evidence="1">
    <location>
        <begin position="106"/>
        <end position="129"/>
    </location>
</feature>
<evidence type="ECO:0000313" key="3">
    <source>
        <dbReference type="EMBL" id="PSB54637.1"/>
    </source>
</evidence>
<sequence>MFYRQFSLLVFAVLLLSPNPVRAQEIEPDSYISVGNIYIQNTNDWMIIQTPRIQIITPKSTQTPLSVGRDRHWQRTPVSGRRRTFSPTITPKKMNSDSQTTVTTNTYSRSGSTIRSTTIRSSSSNGSHSARSEQRQSIQCSGEGNYSVSQSTSTINGRTVSARTWTSCD</sequence>
<dbReference type="Proteomes" id="UP000238937">
    <property type="component" value="Unassembled WGS sequence"/>
</dbReference>
<evidence type="ECO:0000313" key="4">
    <source>
        <dbReference type="Proteomes" id="UP000238937"/>
    </source>
</evidence>
<dbReference type="OrthoDB" id="9844726at2"/>
<dbReference type="EMBL" id="PVWO01000244">
    <property type="protein sequence ID" value="PSB54637.1"/>
    <property type="molecule type" value="Genomic_DNA"/>
</dbReference>
<evidence type="ECO:0000256" key="2">
    <source>
        <dbReference type="SAM" id="SignalP"/>
    </source>
</evidence>
<reference evidence="3 4" key="1">
    <citation type="submission" date="2018-03" db="EMBL/GenBank/DDBJ databases">
        <title>The ancient ancestry and fast evolution of plastids.</title>
        <authorList>
            <person name="Moore K.R."/>
            <person name="Magnabosco C."/>
            <person name="Momper L."/>
            <person name="Gold D.A."/>
            <person name="Bosak T."/>
            <person name="Fournier G.P."/>
        </authorList>
    </citation>
    <scope>NUCLEOTIDE SEQUENCE [LARGE SCALE GENOMIC DNA]</scope>
    <source>
        <strain evidence="3 4">CCALA 037</strain>
    </source>
</reference>
<organism evidence="3 4">
    <name type="scientific">Chamaesiphon polymorphus CCALA 037</name>
    <dbReference type="NCBI Taxonomy" id="2107692"/>
    <lineage>
        <taxon>Bacteria</taxon>
        <taxon>Bacillati</taxon>
        <taxon>Cyanobacteriota</taxon>
        <taxon>Cyanophyceae</taxon>
        <taxon>Gomontiellales</taxon>
        <taxon>Chamaesiphonaceae</taxon>
        <taxon>Chamaesiphon</taxon>
    </lineage>
</organism>
<keyword evidence="4" id="KW-1185">Reference proteome</keyword>
<feature type="chain" id="PRO_5015443510" evidence="2">
    <location>
        <begin position="24"/>
        <end position="169"/>
    </location>
</feature>
<gene>
    <name evidence="3" type="ORF">C7B77_17510</name>
</gene>
<dbReference type="AlphaFoldDB" id="A0A2T1GBF0"/>
<evidence type="ECO:0000256" key="1">
    <source>
        <dbReference type="SAM" id="MobiDB-lite"/>
    </source>
</evidence>
<feature type="compositionally biased region" description="Polar residues" evidence="1">
    <location>
        <begin position="96"/>
        <end position="105"/>
    </location>
</feature>
<name>A0A2T1GBF0_9CYAN</name>
<feature type="signal peptide" evidence="2">
    <location>
        <begin position="1"/>
        <end position="23"/>
    </location>
</feature>
<proteinExistence type="predicted"/>
<protein>
    <submittedName>
        <fullName evidence="3">Uncharacterized protein</fullName>
    </submittedName>
</protein>
<feature type="compositionally biased region" description="Polar residues" evidence="1">
    <location>
        <begin position="135"/>
        <end position="169"/>
    </location>
</feature>
<keyword evidence="2" id="KW-0732">Signal</keyword>
<feature type="region of interest" description="Disordered" evidence="1">
    <location>
        <begin position="61"/>
        <end position="169"/>
    </location>
</feature>
<dbReference type="RefSeq" id="WP_106307586.1">
    <property type="nucleotide sequence ID" value="NZ_PVWO01000244.1"/>
</dbReference>